<keyword evidence="3" id="KW-1185">Reference proteome</keyword>
<reference evidence="2" key="1">
    <citation type="submission" date="2020-10" db="EMBL/GenBank/DDBJ databases">
        <title>Unveiling of a novel bifunctional photoreceptor, Dualchrome1, isolated from a cosmopolitan green alga.</title>
        <authorList>
            <person name="Suzuki S."/>
            <person name="Kawachi M."/>
        </authorList>
    </citation>
    <scope>NUCLEOTIDE SEQUENCE</scope>
    <source>
        <strain evidence="2">NIES 2893</strain>
    </source>
</reference>
<dbReference type="Proteomes" id="UP000660262">
    <property type="component" value="Unassembled WGS sequence"/>
</dbReference>
<dbReference type="Pfam" id="PF12740">
    <property type="entry name" value="PETase"/>
    <property type="match status" value="1"/>
</dbReference>
<evidence type="ECO:0000313" key="2">
    <source>
        <dbReference type="EMBL" id="GHP05201.1"/>
    </source>
</evidence>
<name>A0A830HHV0_9CHLO</name>
<sequence length="335" mass="34977">MPAQDPSAFKFGPSSCALGPHATGTQSAKHLCNANFSSATIYYPTGDGLPPLLPSVVIVGGWGCGEHAMAAWGPFYASHGIVAMTIGTPTPWHDSPAARCRALLDASVALQSEHEREGSAVQGRLAVERRAVQGYSLGGGGAQMAGLSDQTLKCVIALCPNEGELSPTAERLSFPTEQRASSVPVLIICGEKDSWDANPKTQAWPQYHQTTATKLIVEVTGGDHYVANGPSGGNQHGLEAGAGVDMFCNFMSSFACQLCCPPAHWCVPFSGGTLDGPSGHAADHAPRGAIGGMALAWLRLFLLGQESVRSQLVIRPDIASGFECSGVEAPQAMHR</sequence>
<comment type="caution">
    <text evidence="2">The sequence shown here is derived from an EMBL/GenBank/DDBJ whole genome shotgun (WGS) entry which is preliminary data.</text>
</comment>
<evidence type="ECO:0000313" key="3">
    <source>
        <dbReference type="Proteomes" id="UP000660262"/>
    </source>
</evidence>
<gene>
    <name evidence="2" type="ORF">PPROV_000395300</name>
</gene>
<dbReference type="OrthoDB" id="10594684at2759"/>
<feature type="domain" description="PET hydrolase/cutinase-like" evidence="1">
    <location>
        <begin position="17"/>
        <end position="229"/>
    </location>
</feature>
<dbReference type="EMBL" id="BNJQ01000009">
    <property type="protein sequence ID" value="GHP05201.1"/>
    <property type="molecule type" value="Genomic_DNA"/>
</dbReference>
<organism evidence="2 3">
    <name type="scientific">Pycnococcus provasolii</name>
    <dbReference type="NCBI Taxonomy" id="41880"/>
    <lineage>
        <taxon>Eukaryota</taxon>
        <taxon>Viridiplantae</taxon>
        <taxon>Chlorophyta</taxon>
        <taxon>Pseudoscourfieldiophyceae</taxon>
        <taxon>Pseudoscourfieldiales</taxon>
        <taxon>Pycnococcaceae</taxon>
        <taxon>Pycnococcus</taxon>
    </lineage>
</organism>
<accession>A0A830HHV0</accession>
<protein>
    <recommendedName>
        <fullName evidence="1">PET hydrolase/cutinase-like domain-containing protein</fullName>
    </recommendedName>
</protein>
<dbReference type="SUPFAM" id="SSF53474">
    <property type="entry name" value="alpha/beta-Hydrolases"/>
    <property type="match status" value="1"/>
</dbReference>
<evidence type="ECO:0000259" key="1">
    <source>
        <dbReference type="Pfam" id="PF12740"/>
    </source>
</evidence>
<dbReference type="AlphaFoldDB" id="A0A830HHV0"/>
<proteinExistence type="predicted"/>
<dbReference type="InterPro" id="IPR041127">
    <property type="entry name" value="PET_hydrolase/cutinase-like"/>
</dbReference>
<dbReference type="Gene3D" id="3.40.50.1820">
    <property type="entry name" value="alpha/beta hydrolase"/>
    <property type="match status" value="1"/>
</dbReference>
<dbReference type="InterPro" id="IPR029058">
    <property type="entry name" value="AB_hydrolase_fold"/>
</dbReference>